<dbReference type="RefSeq" id="WP_239177686.1">
    <property type="nucleotide sequence ID" value="NZ_CAHPQT010000027.1"/>
</dbReference>
<keyword evidence="4" id="KW-1185">Reference proteome</keyword>
<protein>
    <submittedName>
        <fullName evidence="1">Uncharacterized protein</fullName>
    </submittedName>
</protein>
<evidence type="ECO:0000313" key="2">
    <source>
        <dbReference type="EMBL" id="CAC9261183.1"/>
    </source>
</evidence>
<evidence type="ECO:0000313" key="1">
    <source>
        <dbReference type="EMBL" id="CAB5609761.1"/>
    </source>
</evidence>
<dbReference type="EMBL" id="CAHPQX010000060">
    <property type="protein sequence ID" value="CAB5609761.1"/>
    <property type="molecule type" value="Genomic_DNA"/>
</dbReference>
<dbReference type="Proteomes" id="UP000837205">
    <property type="component" value="Unassembled WGS sequence"/>
</dbReference>
<dbReference type="Proteomes" id="UP000834503">
    <property type="component" value="Unassembled WGS sequence"/>
</dbReference>
<dbReference type="EMBL" id="CAIIUA010000003">
    <property type="protein sequence ID" value="CAC9261183.1"/>
    <property type="molecule type" value="Genomic_DNA"/>
</dbReference>
<gene>
    <name evidence="1" type="ORF">GHA_05672</name>
    <name evidence="2" type="ORF">TML_05713</name>
</gene>
<sequence>MAERISQREQELLEEFLCTVLDDFSKGSITHHQAVSGIATLYTAATEGRREEALEYLREGRKLLRQYLMMSKDGLGRGPNHPGTVP</sequence>
<evidence type="ECO:0000313" key="3">
    <source>
        <dbReference type="Proteomes" id="UP000834503"/>
    </source>
</evidence>
<name>A0A9N8CYK6_9ENTR</name>
<reference evidence="1" key="1">
    <citation type="submission" date="2020-05" db="EMBL/GenBank/DDBJ databases">
        <authorList>
            <person name="Delgado-Blas J."/>
        </authorList>
    </citation>
    <scope>NUCLEOTIDE SEQUENCE</scope>
    <source>
        <strain evidence="1">BB1459</strain>
        <strain evidence="2">BB1480</strain>
    </source>
</reference>
<evidence type="ECO:0000313" key="4">
    <source>
        <dbReference type="Proteomes" id="UP000837205"/>
    </source>
</evidence>
<proteinExistence type="predicted"/>
<organism evidence="1 3">
    <name type="scientific">Citrobacter werkmanii</name>
    <dbReference type="NCBI Taxonomy" id="67827"/>
    <lineage>
        <taxon>Bacteria</taxon>
        <taxon>Pseudomonadati</taxon>
        <taxon>Pseudomonadota</taxon>
        <taxon>Gammaproteobacteria</taxon>
        <taxon>Enterobacterales</taxon>
        <taxon>Enterobacteriaceae</taxon>
        <taxon>Citrobacter</taxon>
        <taxon>Citrobacter freundii complex</taxon>
    </lineage>
</organism>
<dbReference type="AlphaFoldDB" id="A0A9N8CYK6"/>
<accession>A0A9N8CYK6</accession>
<comment type="caution">
    <text evidence="1">The sequence shown here is derived from an EMBL/GenBank/DDBJ whole genome shotgun (WGS) entry which is preliminary data.</text>
</comment>